<reference evidence="1" key="1">
    <citation type="journal article" date="2015" name="Nature">
        <title>Complex archaea that bridge the gap between prokaryotes and eukaryotes.</title>
        <authorList>
            <person name="Spang A."/>
            <person name="Saw J.H."/>
            <person name="Jorgensen S.L."/>
            <person name="Zaremba-Niedzwiedzka K."/>
            <person name="Martijn J."/>
            <person name="Lind A.E."/>
            <person name="van Eijk R."/>
            <person name="Schleper C."/>
            <person name="Guy L."/>
            <person name="Ettema T.J."/>
        </authorList>
    </citation>
    <scope>NUCLEOTIDE SEQUENCE</scope>
</reference>
<proteinExistence type="predicted"/>
<sequence>PFATIYEGMPTGYVDPRIRDEWQSVLGSQCPFLNSQLECVIYDVRPLSCMAAGITMDLSEICPRPLGKGESETQRMIIPAPLLRDRIRGLRVAWEEKNPAWTVSGSVPTVFYRAAEPEKFKALVLDNKIASAKIIGTEYTASIMWQPEVDALRMGVSPDLIIAKR</sequence>
<dbReference type="AlphaFoldDB" id="A0A0F9KI60"/>
<feature type="non-terminal residue" evidence="1">
    <location>
        <position position="1"/>
    </location>
</feature>
<protein>
    <submittedName>
        <fullName evidence="1">Uncharacterized protein</fullName>
    </submittedName>
</protein>
<evidence type="ECO:0000313" key="1">
    <source>
        <dbReference type="EMBL" id="KKM21868.1"/>
    </source>
</evidence>
<organism evidence="1">
    <name type="scientific">marine sediment metagenome</name>
    <dbReference type="NCBI Taxonomy" id="412755"/>
    <lineage>
        <taxon>unclassified sequences</taxon>
        <taxon>metagenomes</taxon>
        <taxon>ecological metagenomes</taxon>
    </lineage>
</organism>
<gene>
    <name evidence="1" type="ORF">LCGC14_1631130</name>
</gene>
<accession>A0A0F9KI60</accession>
<name>A0A0F9KI60_9ZZZZ</name>
<dbReference type="EMBL" id="LAZR01013460">
    <property type="protein sequence ID" value="KKM21868.1"/>
    <property type="molecule type" value="Genomic_DNA"/>
</dbReference>
<comment type="caution">
    <text evidence="1">The sequence shown here is derived from an EMBL/GenBank/DDBJ whole genome shotgun (WGS) entry which is preliminary data.</text>
</comment>